<accession>A0A2N9ARQ2</accession>
<organism evidence="1 2">
    <name type="scientific">Methylorubrum extorquens</name>
    <name type="common">Methylobacterium dichloromethanicum</name>
    <name type="synonym">Methylobacterium extorquens</name>
    <dbReference type="NCBI Taxonomy" id="408"/>
    <lineage>
        <taxon>Bacteria</taxon>
        <taxon>Pseudomonadati</taxon>
        <taxon>Pseudomonadota</taxon>
        <taxon>Alphaproteobacteria</taxon>
        <taxon>Hyphomicrobiales</taxon>
        <taxon>Methylobacteriaceae</taxon>
        <taxon>Methylorubrum</taxon>
    </lineage>
</organism>
<evidence type="ECO:0000313" key="1">
    <source>
        <dbReference type="EMBL" id="SOR29850.1"/>
    </source>
</evidence>
<reference evidence="2" key="1">
    <citation type="submission" date="2017-10" db="EMBL/GenBank/DDBJ databases">
        <authorList>
            <person name="Regsiter A."/>
            <person name="William W."/>
        </authorList>
    </citation>
    <scope>NUCLEOTIDE SEQUENCE [LARGE SCALE GENOMIC DNA]</scope>
</reference>
<dbReference type="Proteomes" id="UP000233769">
    <property type="component" value="Chromosome tk0001"/>
</dbReference>
<protein>
    <submittedName>
        <fullName evidence="1">Uncharacterized protein</fullName>
    </submittedName>
</protein>
<dbReference type="AlphaFoldDB" id="A0A2N9ARQ2"/>
<dbReference type="EMBL" id="LT962688">
    <property type="protein sequence ID" value="SOR29850.1"/>
    <property type="molecule type" value="Genomic_DNA"/>
</dbReference>
<gene>
    <name evidence="1" type="ORF">TK0001_3248</name>
</gene>
<evidence type="ECO:0000313" key="2">
    <source>
        <dbReference type="Proteomes" id="UP000233769"/>
    </source>
</evidence>
<proteinExistence type="predicted"/>
<name>A0A2N9ARQ2_METEX</name>
<sequence>MPLKQIRDDQGRKVAYLSIAQGEAVPALPEGWVFEPADDTPLWQPPTGVISDRQFAQALALDGIITKAEALAWAARGDLPEAMTDALAEIPEAGGQRFGAHMLLAGATTFERHHPLTDALGALLTNAATSKPYDAAALDALWSRAADL</sequence>